<dbReference type="EMBL" id="BGZK01000527">
    <property type="protein sequence ID" value="GBP48597.1"/>
    <property type="molecule type" value="Genomic_DNA"/>
</dbReference>
<keyword evidence="2" id="KW-1185">Reference proteome</keyword>
<organism evidence="1 2">
    <name type="scientific">Eumeta variegata</name>
    <name type="common">Bagworm moth</name>
    <name type="synonym">Eumeta japonica</name>
    <dbReference type="NCBI Taxonomy" id="151549"/>
    <lineage>
        <taxon>Eukaryota</taxon>
        <taxon>Metazoa</taxon>
        <taxon>Ecdysozoa</taxon>
        <taxon>Arthropoda</taxon>
        <taxon>Hexapoda</taxon>
        <taxon>Insecta</taxon>
        <taxon>Pterygota</taxon>
        <taxon>Neoptera</taxon>
        <taxon>Endopterygota</taxon>
        <taxon>Lepidoptera</taxon>
        <taxon>Glossata</taxon>
        <taxon>Ditrysia</taxon>
        <taxon>Tineoidea</taxon>
        <taxon>Psychidae</taxon>
        <taxon>Oiketicinae</taxon>
        <taxon>Eumeta</taxon>
    </lineage>
</organism>
<reference evidence="1 2" key="1">
    <citation type="journal article" date="2019" name="Commun. Biol.">
        <title>The bagworm genome reveals a unique fibroin gene that provides high tensile strength.</title>
        <authorList>
            <person name="Kono N."/>
            <person name="Nakamura H."/>
            <person name="Ohtoshi R."/>
            <person name="Tomita M."/>
            <person name="Numata K."/>
            <person name="Arakawa K."/>
        </authorList>
    </citation>
    <scope>NUCLEOTIDE SEQUENCE [LARGE SCALE GENOMIC DNA]</scope>
</reference>
<protein>
    <submittedName>
        <fullName evidence="1">Uncharacterized protein</fullName>
    </submittedName>
</protein>
<proteinExistence type="predicted"/>
<dbReference type="Proteomes" id="UP000299102">
    <property type="component" value="Unassembled WGS sequence"/>
</dbReference>
<sequence>MAPIMKTLRLLEQGQSGLHGGERPTPKALFRLRTVAVVDKIILGLRTPRPGPVETNAAGTAAAARCIALPARRGSFSRMTTPAFRKTSQS</sequence>
<name>A0A4C1WEL2_EUMVA</name>
<evidence type="ECO:0000313" key="1">
    <source>
        <dbReference type="EMBL" id="GBP48597.1"/>
    </source>
</evidence>
<gene>
    <name evidence="1" type="ORF">EVAR_27983_1</name>
</gene>
<comment type="caution">
    <text evidence="1">The sequence shown here is derived from an EMBL/GenBank/DDBJ whole genome shotgun (WGS) entry which is preliminary data.</text>
</comment>
<dbReference type="AlphaFoldDB" id="A0A4C1WEL2"/>
<accession>A0A4C1WEL2</accession>
<evidence type="ECO:0000313" key="2">
    <source>
        <dbReference type="Proteomes" id="UP000299102"/>
    </source>
</evidence>